<gene>
    <name evidence="1" type="ORF">CLV74_102228</name>
</gene>
<proteinExistence type="predicted"/>
<dbReference type="EMBL" id="PVTQ01000002">
    <property type="protein sequence ID" value="PRY92313.1"/>
    <property type="molecule type" value="Genomic_DNA"/>
</dbReference>
<sequence>MGIAEAFRRASSAGLLIGLAACGAQSVPDQPSAPALDRMAASMAIRPVVEKYVPAAQAGVVSDCVAQTAPAADISNFLRMGAAFNTQTRRILELIKAPAANDCIAKQLL</sequence>
<dbReference type="Proteomes" id="UP000238392">
    <property type="component" value="Unassembled WGS sequence"/>
</dbReference>
<dbReference type="RefSeq" id="WP_106262841.1">
    <property type="nucleotide sequence ID" value="NZ_PVTQ01000002.1"/>
</dbReference>
<name>A0A2T0X035_9RHOB</name>
<accession>A0A2T0X035</accession>
<reference evidence="1 2" key="1">
    <citation type="submission" date="2018-03" db="EMBL/GenBank/DDBJ databases">
        <title>Genomic Encyclopedia of Archaeal and Bacterial Type Strains, Phase II (KMG-II): from individual species to whole genera.</title>
        <authorList>
            <person name="Goeker M."/>
        </authorList>
    </citation>
    <scope>NUCLEOTIDE SEQUENCE [LARGE SCALE GENOMIC DNA]</scope>
    <source>
        <strain evidence="1 2">DSM 100212</strain>
    </source>
</reference>
<dbReference type="AlphaFoldDB" id="A0A2T0X035"/>
<protein>
    <submittedName>
        <fullName evidence="1">Uncharacterized protein</fullName>
    </submittedName>
</protein>
<evidence type="ECO:0000313" key="2">
    <source>
        <dbReference type="Proteomes" id="UP000238392"/>
    </source>
</evidence>
<evidence type="ECO:0000313" key="1">
    <source>
        <dbReference type="EMBL" id="PRY92313.1"/>
    </source>
</evidence>
<organism evidence="1 2">
    <name type="scientific">Donghicola tyrosinivorans</name>
    <dbReference type="NCBI Taxonomy" id="1652492"/>
    <lineage>
        <taxon>Bacteria</taxon>
        <taxon>Pseudomonadati</taxon>
        <taxon>Pseudomonadota</taxon>
        <taxon>Alphaproteobacteria</taxon>
        <taxon>Rhodobacterales</taxon>
        <taxon>Roseobacteraceae</taxon>
        <taxon>Donghicola</taxon>
    </lineage>
</organism>
<keyword evidence="2" id="KW-1185">Reference proteome</keyword>
<dbReference type="OrthoDB" id="9964880at2"/>
<comment type="caution">
    <text evidence="1">The sequence shown here is derived from an EMBL/GenBank/DDBJ whole genome shotgun (WGS) entry which is preliminary data.</text>
</comment>